<evidence type="ECO:0000256" key="6">
    <source>
        <dbReference type="ARBA" id="ARBA00022741"/>
    </source>
</evidence>
<dbReference type="InterPro" id="IPR019499">
    <property type="entry name" value="Val-tRNA_synth_tRNA-bd"/>
</dbReference>
<dbReference type="GO" id="GO:0005524">
    <property type="term" value="F:ATP binding"/>
    <property type="evidence" value="ECO:0007669"/>
    <property type="project" value="UniProtKB-KW"/>
</dbReference>
<dbReference type="InterPro" id="IPR002303">
    <property type="entry name" value="Valyl-tRNA_ligase"/>
</dbReference>
<dbReference type="Gene3D" id="1.10.287.380">
    <property type="entry name" value="Valyl-tRNA synthetase, C-terminal domain"/>
    <property type="match status" value="1"/>
</dbReference>
<dbReference type="GO" id="GO:0006438">
    <property type="term" value="P:valyl-tRNA aminoacylation"/>
    <property type="evidence" value="ECO:0007669"/>
    <property type="project" value="InterPro"/>
</dbReference>
<evidence type="ECO:0000256" key="7">
    <source>
        <dbReference type="ARBA" id="ARBA00022840"/>
    </source>
</evidence>
<evidence type="ECO:0000256" key="12">
    <source>
        <dbReference type="ARBA" id="ARBA00029936"/>
    </source>
</evidence>
<dbReference type="FunFam" id="1.10.730.10:FF:000007">
    <property type="entry name" value="Valine--tRNA ligase"/>
    <property type="match status" value="1"/>
</dbReference>
<feature type="domain" description="Methionyl/Valyl/Leucyl/Isoleucyl-tRNA synthetase anticodon-binding" evidence="17">
    <location>
        <begin position="90"/>
        <end position="239"/>
    </location>
</feature>
<dbReference type="Pfam" id="PF10458">
    <property type="entry name" value="Val_tRNA-synt_C"/>
    <property type="match status" value="1"/>
</dbReference>
<keyword evidence="6" id="KW-0547">Nucleotide-binding</keyword>
<dbReference type="CDD" id="cd07962">
    <property type="entry name" value="Anticodon_Ia_Val"/>
    <property type="match status" value="1"/>
</dbReference>
<evidence type="ECO:0000256" key="1">
    <source>
        <dbReference type="ARBA" id="ARBA00004496"/>
    </source>
</evidence>
<proteinExistence type="inferred from homology"/>
<comment type="function">
    <text evidence="14">Catalyzes the attachment of valine to tRNA(Val). As ValRS can inadvertently accommodate and process structurally similar amino acids such as threonine, to avoid such errors, it has a 'posttransfer' editing activity that hydrolyzes mischarged Thr-tRNA(Val) in a tRNA-dependent manner.</text>
</comment>
<comment type="catalytic activity">
    <reaction evidence="13">
        <text>tRNA(Val) + L-valine + ATP = L-valyl-tRNA(Val) + AMP + diphosphate</text>
        <dbReference type="Rhea" id="RHEA:10704"/>
        <dbReference type="Rhea" id="RHEA-COMP:9672"/>
        <dbReference type="Rhea" id="RHEA-COMP:9708"/>
        <dbReference type="ChEBI" id="CHEBI:30616"/>
        <dbReference type="ChEBI" id="CHEBI:33019"/>
        <dbReference type="ChEBI" id="CHEBI:57762"/>
        <dbReference type="ChEBI" id="CHEBI:78442"/>
        <dbReference type="ChEBI" id="CHEBI:78537"/>
        <dbReference type="ChEBI" id="CHEBI:456215"/>
        <dbReference type="EC" id="6.1.1.9"/>
    </reaction>
</comment>
<dbReference type="AlphaFoldDB" id="A0A4U9IQX6"/>
<evidence type="ECO:0000256" key="3">
    <source>
        <dbReference type="ARBA" id="ARBA00013169"/>
    </source>
</evidence>
<feature type="domain" description="Valyl-tRNA synthetase tRNA-binding arm" evidence="18">
    <location>
        <begin position="302"/>
        <end position="336"/>
    </location>
</feature>
<keyword evidence="9 16" id="KW-0175">Coiled coil</keyword>
<feature type="coiled-coil region" evidence="16">
    <location>
        <begin position="298"/>
        <end position="325"/>
    </location>
</feature>
<evidence type="ECO:0000259" key="17">
    <source>
        <dbReference type="Pfam" id="PF08264"/>
    </source>
</evidence>
<dbReference type="PANTHER" id="PTHR11946">
    <property type="entry name" value="VALYL-TRNA SYNTHETASES"/>
    <property type="match status" value="1"/>
</dbReference>
<evidence type="ECO:0000256" key="2">
    <source>
        <dbReference type="ARBA" id="ARBA00011245"/>
    </source>
</evidence>
<dbReference type="EC" id="6.1.1.9" evidence="3"/>
<dbReference type="InterPro" id="IPR037118">
    <property type="entry name" value="Val-tRNA_synth_C_sf"/>
</dbReference>
<reference evidence="19 20" key="1">
    <citation type="submission" date="2019-05" db="EMBL/GenBank/DDBJ databases">
        <authorList>
            <consortium name="Pathogen Informatics"/>
        </authorList>
    </citation>
    <scope>NUCLEOTIDE SEQUENCE [LARGE SCALE GENOMIC DNA]</scope>
    <source>
        <strain evidence="19 20">NCTC13032</strain>
    </source>
</reference>
<dbReference type="SUPFAM" id="SSF52374">
    <property type="entry name" value="Nucleotidylyl transferase"/>
    <property type="match status" value="1"/>
</dbReference>
<evidence type="ECO:0000256" key="15">
    <source>
        <dbReference type="ARBA" id="ARBA00060830"/>
    </source>
</evidence>
<dbReference type="InterPro" id="IPR009080">
    <property type="entry name" value="tRNAsynth_Ia_anticodon-bd"/>
</dbReference>
<dbReference type="GO" id="GO:0004832">
    <property type="term" value="F:valine-tRNA ligase activity"/>
    <property type="evidence" value="ECO:0007669"/>
    <property type="project" value="UniProtKB-EC"/>
</dbReference>
<name>A0A4U9IQX6_9ENTR</name>
<dbReference type="PANTHER" id="PTHR11946:SF93">
    <property type="entry name" value="VALINE--TRNA LIGASE, CHLOROPLASTIC_MITOCHONDRIAL 2"/>
    <property type="match status" value="1"/>
</dbReference>
<accession>A0A4U9IQX6</accession>
<evidence type="ECO:0000313" key="19">
    <source>
        <dbReference type="EMBL" id="VTP80707.1"/>
    </source>
</evidence>
<sequence length="344" mass="38356">MMQPQLAEKIRKRTEKQFPDGIEPHGTDALRFTLAALASTGRDINWDMKRLEGYRNFCNKLWNASRFVLMNTEDQDCGFNGGEMTLSLADRWILAEFNQTTKAFREALDSYRFDIAAGILYEFTWNQFCDWYLELTKPVMNGGSEAELRGTRNTLITVLEGLLRLAHPIIPFITETIWQRVKVIAGINADTIMLQPFPAFDAAQVDEAAAADTEWLKQAIVAVRNIRAEMNISPGKPLALLLRGCSEAAVRRVTENNTFLQTMARLESITVLPADDKGPVSVTKIIDGAELLIPMAGLVDKDAELARLAKEVAKVEVEIGKIESKLSNEGFVARAPGSGHRQRA</sequence>
<dbReference type="FunFam" id="1.10.287.380:FF:000001">
    <property type="entry name" value="Valine--tRNA ligase"/>
    <property type="match status" value="1"/>
</dbReference>
<comment type="subcellular location">
    <subcellularLocation>
        <location evidence="1">Cytoplasm</location>
    </subcellularLocation>
</comment>
<keyword evidence="5 19" id="KW-0436">Ligase</keyword>
<evidence type="ECO:0000256" key="10">
    <source>
        <dbReference type="ARBA" id="ARBA00023146"/>
    </source>
</evidence>
<keyword evidence="4" id="KW-0963">Cytoplasm</keyword>
<evidence type="ECO:0000256" key="5">
    <source>
        <dbReference type="ARBA" id="ARBA00022598"/>
    </source>
</evidence>
<evidence type="ECO:0000256" key="11">
    <source>
        <dbReference type="ARBA" id="ARBA00024407"/>
    </source>
</evidence>
<evidence type="ECO:0000256" key="8">
    <source>
        <dbReference type="ARBA" id="ARBA00022917"/>
    </source>
</evidence>
<comment type="similarity">
    <text evidence="15">Belongs to the class-I aminoacyl-tRNA synthetase family. ValS type 1 subfamily.</text>
</comment>
<dbReference type="GO" id="GO:0005829">
    <property type="term" value="C:cytosol"/>
    <property type="evidence" value="ECO:0007669"/>
    <property type="project" value="TreeGrafter"/>
</dbReference>
<gene>
    <name evidence="19" type="primary">valS_2</name>
    <name evidence="19" type="ORF">NCTC13032_06638</name>
</gene>
<dbReference type="Gene3D" id="1.10.730.10">
    <property type="entry name" value="Isoleucyl-tRNA Synthetase, Domain 1"/>
    <property type="match status" value="1"/>
</dbReference>
<keyword evidence="7" id="KW-0067">ATP-binding</keyword>
<evidence type="ECO:0000259" key="18">
    <source>
        <dbReference type="Pfam" id="PF10458"/>
    </source>
</evidence>
<protein>
    <recommendedName>
        <fullName evidence="11">Valine--tRNA ligase</fullName>
        <ecNumber evidence="3">6.1.1.9</ecNumber>
    </recommendedName>
    <alternativeName>
        <fullName evidence="12">Valyl-tRNA synthetase</fullName>
    </alternativeName>
</protein>
<dbReference type="Pfam" id="PF08264">
    <property type="entry name" value="Anticodon_1"/>
    <property type="match status" value="1"/>
</dbReference>
<evidence type="ECO:0000256" key="14">
    <source>
        <dbReference type="ARBA" id="ARBA00055630"/>
    </source>
</evidence>
<dbReference type="InterPro" id="IPR033705">
    <property type="entry name" value="Anticodon_Ia_Val"/>
</dbReference>
<dbReference type="SUPFAM" id="SSF47323">
    <property type="entry name" value="Anticodon-binding domain of a subclass of class I aminoacyl-tRNA synthetases"/>
    <property type="match status" value="1"/>
</dbReference>
<evidence type="ECO:0000313" key="20">
    <source>
        <dbReference type="Proteomes" id="UP000310719"/>
    </source>
</evidence>
<organism evidence="19 20">
    <name type="scientific">Leclercia adecarboxylata</name>
    <dbReference type="NCBI Taxonomy" id="83655"/>
    <lineage>
        <taxon>Bacteria</taxon>
        <taxon>Pseudomonadati</taxon>
        <taxon>Pseudomonadota</taxon>
        <taxon>Gammaproteobacteria</taxon>
        <taxon>Enterobacterales</taxon>
        <taxon>Enterobacteriaceae</taxon>
        <taxon>Leclercia</taxon>
    </lineage>
</organism>
<evidence type="ECO:0000256" key="13">
    <source>
        <dbReference type="ARBA" id="ARBA00047552"/>
    </source>
</evidence>
<comment type="subunit">
    <text evidence="2">Monomer.</text>
</comment>
<keyword evidence="10" id="KW-0030">Aminoacyl-tRNA synthetase</keyword>
<dbReference type="EMBL" id="LR590464">
    <property type="protein sequence ID" value="VTP80707.1"/>
    <property type="molecule type" value="Genomic_DNA"/>
</dbReference>
<dbReference type="Proteomes" id="UP000310719">
    <property type="component" value="Chromosome"/>
</dbReference>
<dbReference type="InterPro" id="IPR013155">
    <property type="entry name" value="M/V/L/I-tRNA-synth_anticd-bd"/>
</dbReference>
<evidence type="ECO:0000256" key="9">
    <source>
        <dbReference type="ARBA" id="ARBA00023054"/>
    </source>
</evidence>
<evidence type="ECO:0000256" key="16">
    <source>
        <dbReference type="SAM" id="Coils"/>
    </source>
</evidence>
<keyword evidence="8" id="KW-0648">Protein biosynthesis</keyword>
<evidence type="ECO:0000256" key="4">
    <source>
        <dbReference type="ARBA" id="ARBA00022490"/>
    </source>
</evidence>